<dbReference type="Gene3D" id="3.30.565.10">
    <property type="entry name" value="Histidine kinase-like ATPase, C-terminal domain"/>
    <property type="match status" value="1"/>
</dbReference>
<comment type="caution">
    <text evidence="9">The sequence shown here is derived from an EMBL/GenBank/DDBJ whole genome shotgun (WGS) entry which is preliminary data.</text>
</comment>
<evidence type="ECO:0000256" key="1">
    <source>
        <dbReference type="ARBA" id="ARBA00000185"/>
    </source>
</evidence>
<protein>
    <recommendedName>
        <fullName evidence="3">DNA topoisomerase (ATP-hydrolyzing)</fullName>
        <ecNumber evidence="3">5.6.2.2</ecNumber>
    </recommendedName>
</protein>
<dbReference type="EC" id="5.6.2.2" evidence="3"/>
<evidence type="ECO:0000256" key="2">
    <source>
        <dbReference type="ARBA" id="ARBA00010708"/>
    </source>
</evidence>
<dbReference type="SUPFAM" id="SSF54211">
    <property type="entry name" value="Ribosomal protein S5 domain 2-like"/>
    <property type="match status" value="1"/>
</dbReference>
<dbReference type="Gene3D" id="3.30.230.10">
    <property type="match status" value="1"/>
</dbReference>
<name>A0A3P1WRK2_9ACTN</name>
<dbReference type="PANTHER" id="PTHR45866:SF1">
    <property type="entry name" value="DNA GYRASE SUBUNIT B, MITOCHONDRIAL"/>
    <property type="match status" value="1"/>
</dbReference>
<dbReference type="PANTHER" id="PTHR45866">
    <property type="entry name" value="DNA GYRASE/TOPOISOMERASE SUBUNIT B"/>
    <property type="match status" value="1"/>
</dbReference>
<dbReference type="InterPro" id="IPR014721">
    <property type="entry name" value="Ribsml_uS5_D2-typ_fold_subgr"/>
</dbReference>
<comment type="similarity">
    <text evidence="2">Belongs to the type II topoisomerase GyrB family.</text>
</comment>
<evidence type="ECO:0000256" key="4">
    <source>
        <dbReference type="ARBA" id="ARBA00022741"/>
    </source>
</evidence>
<keyword evidence="8" id="KW-0413">Isomerase</keyword>
<keyword evidence="6" id="KW-0799">Topoisomerase</keyword>
<gene>
    <name evidence="9" type="ORF">EII35_10480</name>
</gene>
<keyword evidence="5" id="KW-0067">ATP-binding</keyword>
<evidence type="ECO:0000313" key="9">
    <source>
        <dbReference type="EMBL" id="RRD48925.1"/>
    </source>
</evidence>
<evidence type="ECO:0000313" key="10">
    <source>
        <dbReference type="Proteomes" id="UP000280935"/>
    </source>
</evidence>
<dbReference type="Proteomes" id="UP000280935">
    <property type="component" value="Unassembled WGS sequence"/>
</dbReference>
<dbReference type="OrthoDB" id="3295928at2"/>
<dbReference type="GO" id="GO:0003918">
    <property type="term" value="F:DNA topoisomerase type II (double strand cut, ATP-hydrolyzing) activity"/>
    <property type="evidence" value="ECO:0007669"/>
    <property type="project" value="UniProtKB-EC"/>
</dbReference>
<dbReference type="InterPro" id="IPR020568">
    <property type="entry name" value="Ribosomal_Su5_D2-typ_SF"/>
</dbReference>
<evidence type="ECO:0000256" key="3">
    <source>
        <dbReference type="ARBA" id="ARBA00012895"/>
    </source>
</evidence>
<sequence>MGDGVMRWSEIREAIRRRPGMYIGGRPDGEGAARLLLSYLVEPALRLGARRVELTVAPGPWFTLRHDGPRPRHEDLTGLDLGKGWGDLGVLTALTQVVRLDTTGEEASSLDGPSGHEMSGELDPEIFTVDEVDAETLADRFRELAWLHPGATLTLRSPAIEETWHQPGGLLDCVEALAEGMGPALTAPVVIDHRDEERGVAVQVAVRRGRRWPARILSFVGGQRTRGGGSHQDALRTALLDERDLLPDGLAAVITVEVDEPSYAGATKDRLDDEVVARVVAEACQRYLASLASRS</sequence>
<evidence type="ECO:0000256" key="7">
    <source>
        <dbReference type="ARBA" id="ARBA00023125"/>
    </source>
</evidence>
<comment type="catalytic activity">
    <reaction evidence="1">
        <text>ATP-dependent breakage, passage and rejoining of double-stranded DNA.</text>
        <dbReference type="EC" id="5.6.2.2"/>
    </reaction>
</comment>
<dbReference type="AlphaFoldDB" id="A0A3P1WRK2"/>
<keyword evidence="7" id="KW-0238">DNA-binding</keyword>
<accession>A0A3P1WRK2</accession>
<organism evidence="9 10">
    <name type="scientific">Arachnia propionica</name>
    <dbReference type="NCBI Taxonomy" id="1750"/>
    <lineage>
        <taxon>Bacteria</taxon>
        <taxon>Bacillati</taxon>
        <taxon>Actinomycetota</taxon>
        <taxon>Actinomycetes</taxon>
        <taxon>Propionibacteriales</taxon>
        <taxon>Propionibacteriaceae</taxon>
        <taxon>Arachnia</taxon>
    </lineage>
</organism>
<dbReference type="SUPFAM" id="SSF55874">
    <property type="entry name" value="ATPase domain of HSP90 chaperone/DNA topoisomerase II/histidine kinase"/>
    <property type="match status" value="1"/>
</dbReference>
<proteinExistence type="inferred from homology"/>
<evidence type="ECO:0000256" key="8">
    <source>
        <dbReference type="ARBA" id="ARBA00023235"/>
    </source>
</evidence>
<dbReference type="GO" id="GO:0003677">
    <property type="term" value="F:DNA binding"/>
    <property type="evidence" value="ECO:0007669"/>
    <property type="project" value="UniProtKB-KW"/>
</dbReference>
<dbReference type="GO" id="GO:0005524">
    <property type="term" value="F:ATP binding"/>
    <property type="evidence" value="ECO:0007669"/>
    <property type="project" value="UniProtKB-KW"/>
</dbReference>
<keyword evidence="4" id="KW-0547">Nucleotide-binding</keyword>
<dbReference type="InterPro" id="IPR036890">
    <property type="entry name" value="HATPase_C_sf"/>
</dbReference>
<reference evidence="9 10" key="1">
    <citation type="submission" date="2018-11" db="EMBL/GenBank/DDBJ databases">
        <title>Genomes From Bacteria Associated with the Canine Oral Cavity: a Test Case for Automated Genome-Based Taxonomic Assignment.</title>
        <authorList>
            <person name="Coil D.A."/>
            <person name="Jospin G."/>
            <person name="Darling A.E."/>
            <person name="Wallis C."/>
            <person name="Davis I.J."/>
            <person name="Harris S."/>
            <person name="Eisen J.A."/>
            <person name="Holcombe L.J."/>
            <person name="O'Flynn C."/>
        </authorList>
    </citation>
    <scope>NUCLEOTIDE SEQUENCE [LARGE SCALE GENOMIC DNA]</scope>
    <source>
        <strain evidence="9 10">OH2822_COT-296</strain>
    </source>
</reference>
<dbReference type="EMBL" id="RQYT01000026">
    <property type="protein sequence ID" value="RRD48925.1"/>
    <property type="molecule type" value="Genomic_DNA"/>
</dbReference>
<evidence type="ECO:0000256" key="6">
    <source>
        <dbReference type="ARBA" id="ARBA00023029"/>
    </source>
</evidence>
<evidence type="ECO:0000256" key="5">
    <source>
        <dbReference type="ARBA" id="ARBA00022840"/>
    </source>
</evidence>